<name>A0A857JL71_9ALTE</name>
<dbReference type="EMBL" id="CP047656">
    <property type="protein sequence ID" value="QHJ12819.1"/>
    <property type="molecule type" value="Genomic_DNA"/>
</dbReference>
<protein>
    <submittedName>
        <fullName evidence="1">Uncharacterized protein</fullName>
    </submittedName>
</protein>
<evidence type="ECO:0000313" key="1">
    <source>
        <dbReference type="EMBL" id="QHJ12819.1"/>
    </source>
</evidence>
<dbReference type="KEGG" id="pmes:FX988_03077"/>
<organism evidence="1 2">
    <name type="scientific">Paraglaciecola mesophila</name>
    <dbReference type="NCBI Taxonomy" id="197222"/>
    <lineage>
        <taxon>Bacteria</taxon>
        <taxon>Pseudomonadati</taxon>
        <taxon>Pseudomonadota</taxon>
        <taxon>Gammaproteobacteria</taxon>
        <taxon>Alteromonadales</taxon>
        <taxon>Alteromonadaceae</taxon>
        <taxon>Paraglaciecola</taxon>
    </lineage>
</organism>
<dbReference type="Proteomes" id="UP000464524">
    <property type="component" value="Chromosome"/>
</dbReference>
<accession>A0A857JL71</accession>
<dbReference type="RefSeq" id="WP_254700629.1">
    <property type="nucleotide sequence ID" value="NZ_CP047656.1"/>
</dbReference>
<gene>
    <name evidence="1" type="ORF">FX988_03077</name>
</gene>
<keyword evidence="2" id="KW-1185">Reference proteome</keyword>
<proteinExistence type="predicted"/>
<sequence length="110" mass="13479">MISVQKFLNIKSQQLAYFVRAFWNDRIVYKELDLYFWDTMEEWSQVSHLADQPSSQQERVFWYVLHQLHFWPEQHLREDSTLRNDLDLCVNFLESQEDYPLPFEYSGARP</sequence>
<reference evidence="1 2" key="1">
    <citation type="submission" date="2019-12" db="EMBL/GenBank/DDBJ databases">
        <title>Genome sequencing and assembly of endphytes of Porphyra tenera.</title>
        <authorList>
            <person name="Park J.M."/>
            <person name="Shin R."/>
            <person name="Jo S.H."/>
        </authorList>
    </citation>
    <scope>NUCLEOTIDE SEQUENCE [LARGE SCALE GENOMIC DNA]</scope>
    <source>
        <strain evidence="1 2">GPM4</strain>
    </source>
</reference>
<dbReference type="AlphaFoldDB" id="A0A857JL71"/>
<evidence type="ECO:0000313" key="2">
    <source>
        <dbReference type="Proteomes" id="UP000464524"/>
    </source>
</evidence>